<gene>
    <name evidence="1" type="ORF">IC229_05975</name>
</gene>
<evidence type="ECO:0000313" key="1">
    <source>
        <dbReference type="EMBL" id="MBD2700174.1"/>
    </source>
</evidence>
<protein>
    <submittedName>
        <fullName evidence="1">Uncharacterized protein</fullName>
    </submittedName>
</protein>
<proteinExistence type="predicted"/>
<accession>A0A926XTN8</accession>
<name>A0A926XTN8_9BACT</name>
<dbReference type="EMBL" id="JACWZY010000003">
    <property type="protein sequence ID" value="MBD2700174.1"/>
    <property type="molecule type" value="Genomic_DNA"/>
</dbReference>
<keyword evidence="2" id="KW-1185">Reference proteome</keyword>
<evidence type="ECO:0000313" key="2">
    <source>
        <dbReference type="Proteomes" id="UP000598820"/>
    </source>
</evidence>
<comment type="caution">
    <text evidence="1">The sequence shown here is derived from an EMBL/GenBank/DDBJ whole genome shotgun (WGS) entry which is preliminary data.</text>
</comment>
<sequence>MESEIEPRVPNMGVVNLLREGKTFSFTDIMILWYRCQNYEILETYLDNADKNHIPIWAAEEQ</sequence>
<reference evidence="1" key="1">
    <citation type="submission" date="2020-09" db="EMBL/GenBank/DDBJ databases">
        <authorList>
            <person name="Kim M.K."/>
        </authorList>
    </citation>
    <scope>NUCLEOTIDE SEQUENCE</scope>
    <source>
        <strain evidence="1">BT702</strain>
    </source>
</reference>
<dbReference type="RefSeq" id="WP_190886026.1">
    <property type="nucleotide sequence ID" value="NZ_JACWZY010000003.1"/>
</dbReference>
<dbReference type="Proteomes" id="UP000598820">
    <property type="component" value="Unassembled WGS sequence"/>
</dbReference>
<organism evidence="1 2">
    <name type="scientific">Spirosoma profusum</name>
    <dbReference type="NCBI Taxonomy" id="2771354"/>
    <lineage>
        <taxon>Bacteria</taxon>
        <taxon>Pseudomonadati</taxon>
        <taxon>Bacteroidota</taxon>
        <taxon>Cytophagia</taxon>
        <taxon>Cytophagales</taxon>
        <taxon>Cytophagaceae</taxon>
        <taxon>Spirosoma</taxon>
    </lineage>
</organism>
<dbReference type="AlphaFoldDB" id="A0A926XTN8"/>